<comment type="caution">
    <text evidence="11">The sequence shown here is derived from an EMBL/GenBank/DDBJ whole genome shotgun (WGS) entry which is preliminary data.</text>
</comment>
<dbReference type="InterPro" id="IPR024961">
    <property type="entry name" value="T2SS_GspC_N"/>
</dbReference>
<keyword evidence="9" id="KW-0732">Signal</keyword>
<dbReference type="OrthoDB" id="9111192at2"/>
<evidence type="ECO:0000256" key="9">
    <source>
        <dbReference type="SAM" id="SignalP"/>
    </source>
</evidence>
<evidence type="ECO:0000259" key="10">
    <source>
        <dbReference type="Pfam" id="PF11356"/>
    </source>
</evidence>
<evidence type="ECO:0000256" key="5">
    <source>
        <dbReference type="ARBA" id="ARBA00022692"/>
    </source>
</evidence>
<feature type="signal peptide" evidence="9">
    <location>
        <begin position="1"/>
        <end position="21"/>
    </location>
</feature>
<comment type="subcellular location">
    <subcellularLocation>
        <location evidence="1">Cell inner membrane</location>
    </subcellularLocation>
</comment>
<proteinExistence type="predicted"/>
<evidence type="ECO:0000256" key="8">
    <source>
        <dbReference type="ARBA" id="ARBA00023136"/>
    </source>
</evidence>
<dbReference type="EMBL" id="LAQU01000004">
    <property type="protein sequence ID" value="KKB64545.1"/>
    <property type="molecule type" value="Genomic_DNA"/>
</dbReference>
<evidence type="ECO:0000256" key="4">
    <source>
        <dbReference type="ARBA" id="ARBA00022519"/>
    </source>
</evidence>
<keyword evidence="8" id="KW-0472">Membrane</keyword>
<sequence length="139" mass="14358">MNRLLMPLVTLAACALFCASATYWTVKLTASRQAPDDAATVEAPPSVQAAAQLFGGDAQQQTRLRVAGVLSLGVGRGAAAIISENGAVGRAIGLNQAIDNQTVLREVYADHVVVEQNGVRSNIRVSAPVGGPGGVAYMR</sequence>
<dbReference type="Gene3D" id="2.30.30.830">
    <property type="match status" value="1"/>
</dbReference>
<accession>A0A0F5K3P2</accession>
<keyword evidence="12" id="KW-1185">Reference proteome</keyword>
<evidence type="ECO:0000256" key="1">
    <source>
        <dbReference type="ARBA" id="ARBA00004533"/>
    </source>
</evidence>
<dbReference type="PATRIC" id="fig|28092.6.peg.1447"/>
<dbReference type="Proteomes" id="UP000033618">
    <property type="component" value="Unassembled WGS sequence"/>
</dbReference>
<gene>
    <name evidence="11" type="ORF">WM40_06095</name>
</gene>
<feature type="chain" id="PRO_5002490903" description="Type II secretion system protein GspC N-terminal domain-containing protein" evidence="9">
    <location>
        <begin position="22"/>
        <end position="139"/>
    </location>
</feature>
<evidence type="ECO:0000256" key="7">
    <source>
        <dbReference type="ARBA" id="ARBA00022989"/>
    </source>
</evidence>
<dbReference type="GO" id="GO:0015031">
    <property type="term" value="P:protein transport"/>
    <property type="evidence" value="ECO:0007669"/>
    <property type="project" value="UniProtKB-KW"/>
</dbReference>
<dbReference type="AlphaFoldDB" id="A0A0F5K3P2"/>
<keyword evidence="5" id="KW-0812">Transmembrane</keyword>
<feature type="domain" description="Type II secretion system protein GspC N-terminal" evidence="10">
    <location>
        <begin position="58"/>
        <end position="123"/>
    </location>
</feature>
<protein>
    <recommendedName>
        <fullName evidence="10">Type II secretion system protein GspC N-terminal domain-containing protein</fullName>
    </recommendedName>
</protein>
<evidence type="ECO:0000256" key="2">
    <source>
        <dbReference type="ARBA" id="ARBA00022448"/>
    </source>
</evidence>
<organism evidence="11 12">
    <name type="scientific">Robbsia andropogonis</name>
    <dbReference type="NCBI Taxonomy" id="28092"/>
    <lineage>
        <taxon>Bacteria</taxon>
        <taxon>Pseudomonadati</taxon>
        <taxon>Pseudomonadota</taxon>
        <taxon>Betaproteobacteria</taxon>
        <taxon>Burkholderiales</taxon>
        <taxon>Burkholderiaceae</taxon>
        <taxon>Robbsia</taxon>
    </lineage>
</organism>
<keyword evidence="7" id="KW-1133">Transmembrane helix</keyword>
<dbReference type="Pfam" id="PF11356">
    <property type="entry name" value="T2SSC"/>
    <property type="match status" value="1"/>
</dbReference>
<keyword evidence="3" id="KW-1003">Cell membrane</keyword>
<evidence type="ECO:0000256" key="6">
    <source>
        <dbReference type="ARBA" id="ARBA00022927"/>
    </source>
</evidence>
<evidence type="ECO:0000313" key="12">
    <source>
        <dbReference type="Proteomes" id="UP000033618"/>
    </source>
</evidence>
<keyword evidence="2" id="KW-0813">Transport</keyword>
<evidence type="ECO:0000256" key="3">
    <source>
        <dbReference type="ARBA" id="ARBA00022475"/>
    </source>
</evidence>
<dbReference type="RefSeq" id="WP_024904952.1">
    <property type="nucleotide sequence ID" value="NZ_CADFGU010000008.1"/>
</dbReference>
<dbReference type="GO" id="GO:0005886">
    <property type="term" value="C:plasma membrane"/>
    <property type="evidence" value="ECO:0007669"/>
    <property type="project" value="UniProtKB-SubCell"/>
</dbReference>
<name>A0A0F5K3P2_9BURK</name>
<keyword evidence="6" id="KW-0653">Protein transport</keyword>
<dbReference type="STRING" id="28092.WM40_06095"/>
<evidence type="ECO:0000313" key="11">
    <source>
        <dbReference type="EMBL" id="KKB64545.1"/>
    </source>
</evidence>
<reference evidence="11 12" key="1">
    <citation type="submission" date="2015-03" db="EMBL/GenBank/DDBJ databases">
        <title>Draft Genome Sequence of Burkholderia andropogonis type strain ICMP2807, isolated from Sorghum bicolor.</title>
        <authorList>
            <person name="Lopes-Santos L."/>
            <person name="Castro D.B."/>
            <person name="Ottoboni L.M."/>
            <person name="Park D."/>
            <person name="Weirc B.S."/>
            <person name="Destefano S.A."/>
        </authorList>
    </citation>
    <scope>NUCLEOTIDE SEQUENCE [LARGE SCALE GENOMIC DNA]</scope>
    <source>
        <strain evidence="11 12">ICMP2807</strain>
    </source>
</reference>
<keyword evidence="4" id="KW-0997">Cell inner membrane</keyword>